<sequence>MTNRIASPLAPALLAALLATQLAGCGDRDEQEVRQWMKEVDATTHVAVKPLPEPKTFVPFAYASAGQPDPFNPNKLLTELAKARPGGGSAPDMGRRKEYLESFPLDTMKMVGMLRKGGTVFALLQIDRSVYQVSTGQRLGQNFGLVTAVTENAVNVKETVQDASGEWVERMSRLELQDSKENKQ</sequence>
<dbReference type="EMBL" id="CP046904">
    <property type="protein sequence ID" value="QGZ40852.1"/>
    <property type="molecule type" value="Genomic_DNA"/>
</dbReference>
<evidence type="ECO:0000256" key="1">
    <source>
        <dbReference type="SAM" id="SignalP"/>
    </source>
</evidence>
<dbReference type="AlphaFoldDB" id="A0A562PM20"/>
<dbReference type="InterPro" id="IPR007446">
    <property type="entry name" value="PilP"/>
</dbReference>
<evidence type="ECO:0000313" key="3">
    <source>
        <dbReference type="EMBL" id="TWI45474.1"/>
    </source>
</evidence>
<dbReference type="Gene3D" id="2.30.30.830">
    <property type="match status" value="1"/>
</dbReference>
<keyword evidence="5" id="KW-1185">Reference proteome</keyword>
<reference evidence="3 4" key="1">
    <citation type="journal article" date="2015" name="Stand. Genomic Sci.">
        <title>Genomic Encyclopedia of Bacterial and Archaeal Type Strains, Phase III: the genomes of soil and plant-associated and newly described type strains.</title>
        <authorList>
            <person name="Whitman W.B."/>
            <person name="Woyke T."/>
            <person name="Klenk H.P."/>
            <person name="Zhou Y."/>
            <person name="Lilburn T.G."/>
            <person name="Beck B.J."/>
            <person name="De Vos P."/>
            <person name="Vandamme P."/>
            <person name="Eisen J.A."/>
            <person name="Garrity G."/>
            <person name="Hugenholtz P."/>
            <person name="Kyrpides N.C."/>
        </authorList>
    </citation>
    <scope>NUCLEOTIDE SEQUENCE [LARGE SCALE GENOMIC DNA]</scope>
    <source>
        <strain evidence="3 4">CGMCC 1.10685</strain>
    </source>
</reference>
<evidence type="ECO:0000313" key="2">
    <source>
        <dbReference type="EMBL" id="QGZ40852.1"/>
    </source>
</evidence>
<dbReference type="Proteomes" id="UP000315112">
    <property type="component" value="Unassembled WGS sequence"/>
</dbReference>
<evidence type="ECO:0000313" key="4">
    <source>
        <dbReference type="Proteomes" id="UP000315112"/>
    </source>
</evidence>
<evidence type="ECO:0000313" key="5">
    <source>
        <dbReference type="Proteomes" id="UP000437862"/>
    </source>
</evidence>
<reference evidence="2 5" key="3">
    <citation type="submission" date="2019-12" db="EMBL/GenBank/DDBJ databases">
        <title>Draft Genome Sequences of Six Type Strains of the Genus Massilia.</title>
        <authorList>
            <person name="Miess H."/>
            <person name="Frediansyah A."/>
            <person name="Goeker M."/>
            <person name="Gross H."/>
        </authorList>
    </citation>
    <scope>NUCLEOTIDE SEQUENCE [LARGE SCALE GENOMIC DNA]</scope>
    <source>
        <strain evidence="2 5">DSM 26639</strain>
    </source>
</reference>
<dbReference type="EMBL" id="VLKW01000007">
    <property type="protein sequence ID" value="TWI45474.1"/>
    <property type="molecule type" value="Genomic_DNA"/>
</dbReference>
<keyword evidence="1" id="KW-0732">Signal</keyword>
<dbReference type="RefSeq" id="WP_145878008.1">
    <property type="nucleotide sequence ID" value="NZ_CP046904.1"/>
</dbReference>
<dbReference type="OrthoDB" id="5296580at2"/>
<feature type="chain" id="PRO_5044617843" evidence="1">
    <location>
        <begin position="24"/>
        <end position="184"/>
    </location>
</feature>
<organism evidence="3 4">
    <name type="scientific">Pseudoduganella flava</name>
    <dbReference type="NCBI Taxonomy" id="871742"/>
    <lineage>
        <taxon>Bacteria</taxon>
        <taxon>Pseudomonadati</taxon>
        <taxon>Pseudomonadota</taxon>
        <taxon>Betaproteobacteria</taxon>
        <taxon>Burkholderiales</taxon>
        <taxon>Oxalobacteraceae</taxon>
        <taxon>Telluria group</taxon>
        <taxon>Pseudoduganella</taxon>
    </lineage>
</organism>
<feature type="signal peptide" evidence="1">
    <location>
        <begin position="1"/>
        <end position="23"/>
    </location>
</feature>
<reference evidence="3" key="2">
    <citation type="submission" date="2019-07" db="EMBL/GenBank/DDBJ databases">
        <authorList>
            <person name="Whitman W."/>
            <person name="Huntemann M."/>
            <person name="Clum A."/>
            <person name="Pillay M."/>
            <person name="Palaniappan K."/>
            <person name="Varghese N."/>
            <person name="Mikhailova N."/>
            <person name="Stamatis D."/>
            <person name="Reddy T."/>
            <person name="Daum C."/>
            <person name="Shapiro N."/>
            <person name="Ivanova N."/>
            <person name="Kyrpides N."/>
            <person name="Woyke T."/>
        </authorList>
    </citation>
    <scope>NUCLEOTIDE SEQUENCE</scope>
    <source>
        <strain evidence="3">CGMCC 1.10685</strain>
    </source>
</reference>
<protein>
    <submittedName>
        <fullName evidence="2 3">Pilus assembly protein PilP</fullName>
    </submittedName>
</protein>
<dbReference type="PIRSF" id="PIRSF016481">
    <property type="entry name" value="Pilus_assembly_PilP"/>
    <property type="match status" value="1"/>
</dbReference>
<dbReference type="Pfam" id="PF04351">
    <property type="entry name" value="PilP"/>
    <property type="match status" value="1"/>
</dbReference>
<proteinExistence type="predicted"/>
<dbReference type="Proteomes" id="UP000437862">
    <property type="component" value="Chromosome"/>
</dbReference>
<gene>
    <name evidence="2" type="ORF">GO485_18450</name>
    <name evidence="3" type="ORF">IP92_03855</name>
</gene>
<name>A0A562PM20_9BURK</name>
<accession>A0A562PM20</accession>